<gene>
    <name evidence="1" type="ORF">P5G59_15965</name>
</gene>
<dbReference type="SUPFAM" id="SSF48239">
    <property type="entry name" value="Terpenoid cyclases/Protein prenyltransferases"/>
    <property type="match status" value="2"/>
</dbReference>
<reference evidence="1" key="1">
    <citation type="submission" date="2023-03" db="EMBL/GenBank/DDBJ databases">
        <title>MT1 and MT2 Draft Genomes of Novel Species.</title>
        <authorList>
            <person name="Venkateswaran K."/>
        </authorList>
    </citation>
    <scope>NUCLEOTIDE SEQUENCE</scope>
    <source>
        <strain evidence="1">F6_8S_P_1A</strain>
    </source>
</reference>
<sequence length="318" mass="35047">MSGVSGVDAGRWSRDDPVVQWLLGGDPAIRWQTLRDLVGAPEDEVRAERARVENEGWGARLLGLQDDSGTWGGTVWKPEDRDATDSVVLLLALLGAEGDRTRAALDRTAAGVDWGEEWGRSAFFDGEVEPCINGRVLTAGAPYGHATETMLGKLLDTQQADGGWNCYAETRDDPGSFHSTVCVVEALAAYRDAGGPTDVDLPLHRGQEYLLERRMMRRRSTGELIDEGWLTAAFPYYWRYDVLRGLDHLRSAGLPYDERAAEAVEVIARQRGADGRWKLDSPLPGRPAVAFETVGEPSRWNTLRALRVLDWAGVQSTP</sequence>
<proteinExistence type="predicted"/>
<keyword evidence="2" id="KW-1185">Reference proteome</keyword>
<dbReference type="InterPro" id="IPR008930">
    <property type="entry name" value="Terpenoid_cyclase/PrenylTrfase"/>
</dbReference>
<dbReference type="EMBL" id="JAROCB010000004">
    <property type="protein sequence ID" value="MDN4598649.1"/>
    <property type="molecule type" value="Genomic_DNA"/>
</dbReference>
<protein>
    <recommendedName>
        <fullName evidence="3">Squalene cyclase</fullName>
    </recommendedName>
</protein>
<accession>A0ABT8J333</accession>
<organism evidence="1 2">
    <name type="scientific">Leifsonia virtsii</name>
    <dbReference type="NCBI Taxonomy" id="3035915"/>
    <lineage>
        <taxon>Bacteria</taxon>
        <taxon>Bacillati</taxon>
        <taxon>Actinomycetota</taxon>
        <taxon>Actinomycetes</taxon>
        <taxon>Micrococcales</taxon>
        <taxon>Microbacteriaceae</taxon>
        <taxon>Leifsonia</taxon>
    </lineage>
</organism>
<dbReference type="Proteomes" id="UP001174210">
    <property type="component" value="Unassembled WGS sequence"/>
</dbReference>
<dbReference type="Gene3D" id="1.50.10.20">
    <property type="match status" value="1"/>
</dbReference>
<dbReference type="RefSeq" id="WP_301219994.1">
    <property type="nucleotide sequence ID" value="NZ_JAROCB010000004.1"/>
</dbReference>
<evidence type="ECO:0000313" key="1">
    <source>
        <dbReference type="EMBL" id="MDN4598649.1"/>
    </source>
</evidence>
<evidence type="ECO:0008006" key="3">
    <source>
        <dbReference type="Google" id="ProtNLM"/>
    </source>
</evidence>
<comment type="caution">
    <text evidence="1">The sequence shown here is derived from an EMBL/GenBank/DDBJ whole genome shotgun (WGS) entry which is preliminary data.</text>
</comment>
<evidence type="ECO:0000313" key="2">
    <source>
        <dbReference type="Proteomes" id="UP001174210"/>
    </source>
</evidence>
<name>A0ABT8J333_9MICO</name>